<proteinExistence type="predicted"/>
<dbReference type="Proteomes" id="UP000600865">
    <property type="component" value="Unassembled WGS sequence"/>
</dbReference>
<dbReference type="AlphaFoldDB" id="A0A918KN65"/>
<evidence type="ECO:0000313" key="2">
    <source>
        <dbReference type="EMBL" id="GGX68059.1"/>
    </source>
</evidence>
<keyword evidence="1" id="KW-1133">Transmembrane helix</keyword>
<evidence type="ECO:0000256" key="1">
    <source>
        <dbReference type="SAM" id="Phobius"/>
    </source>
</evidence>
<keyword evidence="1" id="KW-0812">Transmembrane</keyword>
<feature type="transmembrane region" description="Helical" evidence="1">
    <location>
        <begin position="101"/>
        <end position="117"/>
    </location>
</feature>
<reference evidence="2 3" key="1">
    <citation type="journal article" date="2014" name="Int. J. Syst. Evol. Microbiol.">
        <title>Complete genome sequence of Corynebacterium casei LMG S-19264T (=DSM 44701T), isolated from a smear-ripened cheese.</title>
        <authorList>
            <consortium name="US DOE Joint Genome Institute (JGI-PGF)"/>
            <person name="Walter F."/>
            <person name="Albersmeier A."/>
            <person name="Kalinowski J."/>
            <person name="Ruckert C."/>
        </authorList>
    </citation>
    <scope>NUCLEOTIDE SEQUENCE [LARGE SCALE GENOMIC DNA]</scope>
    <source>
        <strain evidence="2 3">KCTC 23968</strain>
    </source>
</reference>
<feature type="transmembrane region" description="Helical" evidence="1">
    <location>
        <begin position="7"/>
        <end position="25"/>
    </location>
</feature>
<sequence length="130" mass="14369">MRNLFKIVLIVLSLIPLYFAVTGVMGGAGVLNGSDTVAASLDNQFRYLSAYYLSLFFLIWYVLGDIDTRGTVLRWLVLAIFLGGLARLYSYLQVGTPTPDMMLGMALELGAPILVLWHRMLERSVGPVVP</sequence>
<comment type="caution">
    <text evidence="2">The sequence shown here is derived from an EMBL/GenBank/DDBJ whole genome shotgun (WGS) entry which is preliminary data.</text>
</comment>
<dbReference type="Pfam" id="PF14248">
    <property type="entry name" value="DUF4345"/>
    <property type="match status" value="1"/>
</dbReference>
<keyword evidence="3" id="KW-1185">Reference proteome</keyword>
<dbReference type="InterPro" id="IPR025597">
    <property type="entry name" value="DUF4345"/>
</dbReference>
<protein>
    <recommendedName>
        <fullName evidence="4">DUF4345 domain-containing protein</fullName>
    </recommendedName>
</protein>
<name>A0A918KN65_9PROT</name>
<dbReference type="EMBL" id="BMYV01000002">
    <property type="protein sequence ID" value="GGX68059.1"/>
    <property type="molecule type" value="Genomic_DNA"/>
</dbReference>
<dbReference type="RefSeq" id="WP_189584404.1">
    <property type="nucleotide sequence ID" value="NZ_BMYV01000002.1"/>
</dbReference>
<evidence type="ECO:0008006" key="4">
    <source>
        <dbReference type="Google" id="ProtNLM"/>
    </source>
</evidence>
<evidence type="ECO:0000313" key="3">
    <source>
        <dbReference type="Proteomes" id="UP000600865"/>
    </source>
</evidence>
<accession>A0A918KN65</accession>
<gene>
    <name evidence="2" type="ORF">GCM10011309_17250</name>
</gene>
<keyword evidence="1" id="KW-0472">Membrane</keyword>
<feature type="transmembrane region" description="Helical" evidence="1">
    <location>
        <begin position="72"/>
        <end position="89"/>
    </location>
</feature>
<feature type="transmembrane region" description="Helical" evidence="1">
    <location>
        <begin position="45"/>
        <end position="63"/>
    </location>
</feature>
<organism evidence="2 3">
    <name type="scientific">Litorimonas cladophorae</name>
    <dbReference type="NCBI Taxonomy" id="1220491"/>
    <lineage>
        <taxon>Bacteria</taxon>
        <taxon>Pseudomonadati</taxon>
        <taxon>Pseudomonadota</taxon>
        <taxon>Alphaproteobacteria</taxon>
        <taxon>Maricaulales</taxon>
        <taxon>Robiginitomaculaceae</taxon>
    </lineage>
</organism>